<evidence type="ECO:0000259" key="3">
    <source>
        <dbReference type="Pfam" id="PF22124"/>
    </source>
</evidence>
<organism evidence="4 5">
    <name type="scientific">Streptomyces triticagri</name>
    <dbReference type="NCBI Taxonomy" id="2293568"/>
    <lineage>
        <taxon>Bacteria</taxon>
        <taxon>Bacillati</taxon>
        <taxon>Actinomycetota</taxon>
        <taxon>Actinomycetes</taxon>
        <taxon>Kitasatosporales</taxon>
        <taxon>Streptomycetaceae</taxon>
        <taxon>Streptomyces</taxon>
    </lineage>
</organism>
<evidence type="ECO:0000259" key="2">
    <source>
        <dbReference type="Pfam" id="PF21307"/>
    </source>
</evidence>
<dbReference type="PANTHER" id="PTHR31084:SF3">
    <property type="entry name" value="ALPHA-FUCOSIDASE A"/>
    <property type="match status" value="1"/>
</dbReference>
<keyword evidence="5" id="KW-1185">Reference proteome</keyword>
<dbReference type="Gene3D" id="1.50.10.10">
    <property type="match status" value="1"/>
</dbReference>
<dbReference type="InterPro" id="IPR006311">
    <property type="entry name" value="TAT_signal"/>
</dbReference>
<feature type="domain" description="Glycosyl hydrolase family 95 catalytic" evidence="3">
    <location>
        <begin position="291"/>
        <end position="712"/>
    </location>
</feature>
<dbReference type="SUPFAM" id="SSF48208">
    <property type="entry name" value="Six-hairpin glycosidases"/>
    <property type="match status" value="1"/>
</dbReference>
<feature type="domain" description="Glycosyl hydrolase family 95 N-terminal" evidence="1">
    <location>
        <begin position="48"/>
        <end position="98"/>
    </location>
</feature>
<dbReference type="InterPro" id="IPR054363">
    <property type="entry name" value="GH95_cat"/>
</dbReference>
<dbReference type="RefSeq" id="WP_128555181.1">
    <property type="nucleotide sequence ID" value="NZ_QUAK01000038.1"/>
</dbReference>
<dbReference type="GO" id="GO:0005975">
    <property type="term" value="P:carbohydrate metabolic process"/>
    <property type="evidence" value="ECO:0007669"/>
    <property type="project" value="InterPro"/>
</dbReference>
<evidence type="ECO:0000313" key="5">
    <source>
        <dbReference type="Proteomes" id="UP000263094"/>
    </source>
</evidence>
<dbReference type="PIRSF" id="PIRSF007663">
    <property type="entry name" value="UCP007663"/>
    <property type="match status" value="1"/>
</dbReference>
<feature type="domain" description="Glycosyl hydrolase family 95 N-terminal" evidence="1">
    <location>
        <begin position="116"/>
        <end position="260"/>
    </location>
</feature>
<gene>
    <name evidence="4" type="ORF">DY218_07830</name>
</gene>
<dbReference type="PROSITE" id="PS51318">
    <property type="entry name" value="TAT"/>
    <property type="match status" value="1"/>
</dbReference>
<dbReference type="InterPro" id="IPR012341">
    <property type="entry name" value="6hp_glycosidase-like_sf"/>
</dbReference>
<name>A0A372M8M2_9ACTN</name>
<dbReference type="InterPro" id="IPR027414">
    <property type="entry name" value="GH95_N_dom"/>
</dbReference>
<dbReference type="PANTHER" id="PTHR31084">
    <property type="entry name" value="ALPHA-L-FUCOSIDASE 2"/>
    <property type="match status" value="1"/>
</dbReference>
<evidence type="ECO:0000313" key="4">
    <source>
        <dbReference type="EMBL" id="RFU87266.1"/>
    </source>
</evidence>
<sequence length="793" mass="86670">MSNGPSRRLFLGLGTALTLGVLPPFTAHSAPGRPSASPLVPADEATLLWYPEPADEDLLIEQGLPLGNGRIGALAGGDPAREVLHVTDASMWTGGANTTLDDGGQFPYGRDDFGSFTLLSRVTVSLPGHDRAAVRDYRRSLDLSNGLVTTTYTLGEVTYVREMFASAPDDTLVIRLRQSGGGRFDGSIVLAGTHGETTHADAGRQLAFFSDAFANGLRYACAVTAAAGPGGGEVSARGSRVTFDGCAEVTLVISGGTSYTPDHTTGYLDPDADPLRLAQDKAAAAASSPAAALRDTHVADYRSRYDRFTLDLGRSTPGQRRLDTWSRIKARAADGSGPDPELEASYLQFGRYLTICGSRDGLPMGLQGLWLEGNTPDWMGDYHTDINVQMNYWLPDRAGLPDTFTALADYLLAQLPAWTEVTRKRFNDPRNRFRNTSGKIAGWTVAFSTNPYGGLGWWWHPAGNAWLCESLHEHYEFTQDRDFLARIHPLLKGACEFWQARLLTTTVEDPATGEKREVLIDDHDWSPEHGPQDARGITYTQELLWSLFGHYEQACRTLERDREHADTIRELRERLHLPEVSPDSGQLQEWMSPDDLGERTHRHLSPLMGLFPGDRIRPGGGDPAVLKGATELLTARGMESYGWACAWRALCWARLKDAEKAYRLLLTNLQPWAGGDTGTAMNLFDMYRVSDSRAIFQVDANLGTPAAILEMLVYSRPGHIELLPALPDAWADSGSVTGVGARGGFTVDLSWRRGRVREATIHSIGGHDTTVTLNGRSRELALKPGESITIPIP</sequence>
<accession>A0A372M8M2</accession>
<evidence type="ECO:0000259" key="1">
    <source>
        <dbReference type="Pfam" id="PF14498"/>
    </source>
</evidence>
<dbReference type="Proteomes" id="UP000263094">
    <property type="component" value="Unassembled WGS sequence"/>
</dbReference>
<reference evidence="4 5" key="1">
    <citation type="submission" date="2018-08" db="EMBL/GenBank/DDBJ databases">
        <title>Isolation, diversity and antifungal activity of Actinobacteria from wheat.</title>
        <authorList>
            <person name="Han C."/>
        </authorList>
    </citation>
    <scope>NUCLEOTIDE SEQUENCE [LARGE SCALE GENOMIC DNA]</scope>
    <source>
        <strain evidence="4 5">NEAU-YY421</strain>
    </source>
</reference>
<dbReference type="InterPro" id="IPR049053">
    <property type="entry name" value="AFCA-like_C"/>
</dbReference>
<protein>
    <submittedName>
        <fullName evidence="4">Glycoside hydrolase family 95 protein</fullName>
    </submittedName>
</protein>
<dbReference type="Pfam" id="PF22124">
    <property type="entry name" value="Glyco_hydro_95_cat"/>
    <property type="match status" value="1"/>
</dbReference>
<dbReference type="InterPro" id="IPR016518">
    <property type="entry name" value="Alpha-L-fucosidase"/>
</dbReference>
<dbReference type="EMBL" id="QUAK01000038">
    <property type="protein sequence ID" value="RFU87266.1"/>
    <property type="molecule type" value="Genomic_DNA"/>
</dbReference>
<dbReference type="GO" id="GO:0004560">
    <property type="term" value="F:alpha-L-fucosidase activity"/>
    <property type="evidence" value="ECO:0007669"/>
    <property type="project" value="InterPro"/>
</dbReference>
<dbReference type="AlphaFoldDB" id="A0A372M8M2"/>
<proteinExistence type="predicted"/>
<dbReference type="Pfam" id="PF14498">
    <property type="entry name" value="Glyco_hyd_65N_2"/>
    <property type="match status" value="2"/>
</dbReference>
<dbReference type="OrthoDB" id="9802600at2"/>
<comment type="caution">
    <text evidence="4">The sequence shown here is derived from an EMBL/GenBank/DDBJ whole genome shotgun (WGS) entry which is preliminary data.</text>
</comment>
<keyword evidence="4" id="KW-0378">Hydrolase</keyword>
<feature type="domain" description="Alpha fucosidase A-like C-terminal" evidence="2">
    <location>
        <begin position="715"/>
        <end position="775"/>
    </location>
</feature>
<dbReference type="InterPro" id="IPR008928">
    <property type="entry name" value="6-hairpin_glycosidase_sf"/>
</dbReference>
<dbReference type="Pfam" id="PF21307">
    <property type="entry name" value="Glyco_hydro_95_C"/>
    <property type="match status" value="1"/>
</dbReference>